<evidence type="ECO:0000256" key="2">
    <source>
        <dbReference type="SAM" id="Phobius"/>
    </source>
</evidence>
<feature type="compositionally biased region" description="Polar residues" evidence="1">
    <location>
        <begin position="138"/>
        <end position="167"/>
    </location>
</feature>
<feature type="transmembrane region" description="Helical" evidence="2">
    <location>
        <begin position="390"/>
        <end position="411"/>
    </location>
</feature>
<organism evidence="3 4">
    <name type="scientific">Gigaspora margarita</name>
    <dbReference type="NCBI Taxonomy" id="4874"/>
    <lineage>
        <taxon>Eukaryota</taxon>
        <taxon>Fungi</taxon>
        <taxon>Fungi incertae sedis</taxon>
        <taxon>Mucoromycota</taxon>
        <taxon>Glomeromycotina</taxon>
        <taxon>Glomeromycetes</taxon>
        <taxon>Diversisporales</taxon>
        <taxon>Gigasporaceae</taxon>
        <taxon>Gigaspora</taxon>
    </lineage>
</organism>
<evidence type="ECO:0000313" key="4">
    <source>
        <dbReference type="Proteomes" id="UP000789901"/>
    </source>
</evidence>
<feature type="region of interest" description="Disordered" evidence="1">
    <location>
        <begin position="138"/>
        <end position="192"/>
    </location>
</feature>
<evidence type="ECO:0000313" key="3">
    <source>
        <dbReference type="EMBL" id="CAG8489947.1"/>
    </source>
</evidence>
<keyword evidence="2" id="KW-1133">Transmembrane helix</keyword>
<reference evidence="3 4" key="1">
    <citation type="submission" date="2021-06" db="EMBL/GenBank/DDBJ databases">
        <authorList>
            <person name="Kallberg Y."/>
            <person name="Tangrot J."/>
            <person name="Rosling A."/>
        </authorList>
    </citation>
    <scope>NUCLEOTIDE SEQUENCE [LARGE SCALE GENOMIC DNA]</scope>
    <source>
        <strain evidence="3 4">120-4 pot B 10/14</strain>
    </source>
</reference>
<gene>
    <name evidence="3" type="ORF">GMARGA_LOCUS1671</name>
</gene>
<keyword evidence="2" id="KW-0812">Transmembrane</keyword>
<accession>A0ABM8W012</accession>
<keyword evidence="4" id="KW-1185">Reference proteome</keyword>
<comment type="caution">
    <text evidence="3">The sequence shown here is derived from an EMBL/GenBank/DDBJ whole genome shotgun (WGS) entry which is preliminary data.</text>
</comment>
<evidence type="ECO:0000256" key="1">
    <source>
        <dbReference type="SAM" id="MobiDB-lite"/>
    </source>
</evidence>
<protein>
    <submittedName>
        <fullName evidence="3">13550_t:CDS:1</fullName>
    </submittedName>
</protein>
<sequence length="455" mass="51958">MSMSNQFNNNQKCSKCQRSLPYLKCCPDFFCYFFDGKRVHYCDECLPKDLLEQRIEREHFSCSYSGGFKFECYYCGGKLGKNGEKIYEIKNGKYVSDTPHKVPVQIAEEFYKKELGINDNQTIELSDLQIVVKKNDSDNSPVVDNSISPTQPPQSENNPNRFKSSQPIEPGTNEKNHNNGQKSLENRDKDGEKEIKVVNNNDGEVLIIDLKNIKKITLREDGKLEIEFESSEKNGRWYSLSQVIDTEQLNSSQELQTIKQYCQKSDKTSLSQQELNSIFNTNRTDTRALTSKPTDNNNALTIGLTITVTLIVGLAIGLFLKRKKKVKRSFLQVGGRMDNQLTGSFPTSDNKLLTLEKDHRLPPANDRDLDPVLPLLSAPRKFPERDEKYFLFWVSIYNFENIICVACGAFLNYGTEQGKGYRKIDQELRLAKKTVREIELFSQGKGKRGAELIIG</sequence>
<name>A0ABM8W012_GIGMA</name>
<feature type="transmembrane region" description="Helical" evidence="2">
    <location>
        <begin position="299"/>
        <end position="320"/>
    </location>
</feature>
<dbReference type="Proteomes" id="UP000789901">
    <property type="component" value="Unassembled WGS sequence"/>
</dbReference>
<keyword evidence="2" id="KW-0472">Membrane</keyword>
<dbReference type="EMBL" id="CAJVQB010000449">
    <property type="protein sequence ID" value="CAG8489947.1"/>
    <property type="molecule type" value="Genomic_DNA"/>
</dbReference>
<proteinExistence type="predicted"/>